<evidence type="ECO:0000313" key="1">
    <source>
        <dbReference type="EMBL" id="KQL45786.1"/>
    </source>
</evidence>
<keyword evidence="2" id="KW-1185">Reference proteome</keyword>
<gene>
    <name evidence="1" type="ORF">AN963_12120</name>
</gene>
<sequence length="59" mass="6880">MEEPKLAEEKGEKSEDLWDRIGYFGRGFSFFMEPYRDDPSAGDPRSWSVFSIFLHSTTV</sequence>
<comment type="caution">
    <text evidence="1">The sequence shown here is derived from an EMBL/GenBank/DDBJ whole genome shotgun (WGS) entry which is preliminary data.</text>
</comment>
<protein>
    <submittedName>
        <fullName evidence="1">Uncharacterized protein</fullName>
    </submittedName>
</protein>
<reference evidence="1 2" key="1">
    <citation type="submission" date="2015-09" db="EMBL/GenBank/DDBJ databases">
        <title>Genome sequencing project for genomic taxonomy and phylogenomics of Bacillus-like bacteria.</title>
        <authorList>
            <person name="Liu B."/>
            <person name="Wang J."/>
            <person name="Zhu Y."/>
            <person name="Liu G."/>
            <person name="Chen Q."/>
            <person name="Chen Z."/>
            <person name="Lan J."/>
            <person name="Che J."/>
            <person name="Ge C."/>
            <person name="Shi H."/>
            <person name="Pan Z."/>
            <person name="Liu X."/>
        </authorList>
    </citation>
    <scope>NUCLEOTIDE SEQUENCE [LARGE SCALE GENOMIC DNA]</scope>
    <source>
        <strain evidence="1 2">DSM 8552</strain>
    </source>
</reference>
<accession>A0ABR5N566</accession>
<dbReference type="EMBL" id="LJJB01000010">
    <property type="protein sequence ID" value="KQL45786.1"/>
    <property type="molecule type" value="Genomic_DNA"/>
</dbReference>
<dbReference type="Proteomes" id="UP000051063">
    <property type="component" value="Unassembled WGS sequence"/>
</dbReference>
<name>A0ABR5N566_BRECH</name>
<organism evidence="1 2">
    <name type="scientific">Brevibacillus choshinensis</name>
    <dbReference type="NCBI Taxonomy" id="54911"/>
    <lineage>
        <taxon>Bacteria</taxon>
        <taxon>Bacillati</taxon>
        <taxon>Bacillota</taxon>
        <taxon>Bacilli</taxon>
        <taxon>Bacillales</taxon>
        <taxon>Paenibacillaceae</taxon>
        <taxon>Brevibacillus</taxon>
    </lineage>
</organism>
<evidence type="ECO:0000313" key="2">
    <source>
        <dbReference type="Proteomes" id="UP000051063"/>
    </source>
</evidence>
<proteinExistence type="predicted"/>